<dbReference type="AlphaFoldDB" id="A0A4Y2FCG0"/>
<accession>A0A4Y2FCG0</accession>
<keyword evidence="3" id="KW-1185">Reference proteome</keyword>
<dbReference type="EMBL" id="BGPR01000888">
    <property type="protein sequence ID" value="GBM39193.1"/>
    <property type="molecule type" value="Genomic_DNA"/>
</dbReference>
<comment type="caution">
    <text evidence="2">The sequence shown here is derived from an EMBL/GenBank/DDBJ whole genome shotgun (WGS) entry which is preliminary data.</text>
</comment>
<evidence type="ECO:0000256" key="1">
    <source>
        <dbReference type="SAM" id="MobiDB-lite"/>
    </source>
</evidence>
<name>A0A4Y2FCG0_ARAVE</name>
<sequence>MECLLIVWMHINRDELNTGRTLPRRKLGLVILSTQIPSKFPGRPLTTSLGVPEPEKEKGPPPSLKFSPRKETKTPSVLLLQPKRPASLRHRQLRHFPSRTFSKV</sequence>
<gene>
    <name evidence="2" type="ORF">AVEN_208365_1</name>
</gene>
<dbReference type="Proteomes" id="UP000499080">
    <property type="component" value="Unassembled WGS sequence"/>
</dbReference>
<reference evidence="2 3" key="1">
    <citation type="journal article" date="2019" name="Sci. Rep.">
        <title>Orb-weaving spider Araneus ventricosus genome elucidates the spidroin gene catalogue.</title>
        <authorList>
            <person name="Kono N."/>
            <person name="Nakamura H."/>
            <person name="Ohtoshi R."/>
            <person name="Moran D.A.P."/>
            <person name="Shinohara A."/>
            <person name="Yoshida Y."/>
            <person name="Fujiwara M."/>
            <person name="Mori M."/>
            <person name="Tomita M."/>
            <person name="Arakawa K."/>
        </authorList>
    </citation>
    <scope>NUCLEOTIDE SEQUENCE [LARGE SCALE GENOMIC DNA]</scope>
</reference>
<protein>
    <submittedName>
        <fullName evidence="2">Uncharacterized protein</fullName>
    </submittedName>
</protein>
<feature type="region of interest" description="Disordered" evidence="1">
    <location>
        <begin position="38"/>
        <end position="104"/>
    </location>
</feature>
<evidence type="ECO:0000313" key="2">
    <source>
        <dbReference type="EMBL" id="GBM39193.1"/>
    </source>
</evidence>
<organism evidence="2 3">
    <name type="scientific">Araneus ventricosus</name>
    <name type="common">Orbweaver spider</name>
    <name type="synonym">Epeira ventricosa</name>
    <dbReference type="NCBI Taxonomy" id="182803"/>
    <lineage>
        <taxon>Eukaryota</taxon>
        <taxon>Metazoa</taxon>
        <taxon>Ecdysozoa</taxon>
        <taxon>Arthropoda</taxon>
        <taxon>Chelicerata</taxon>
        <taxon>Arachnida</taxon>
        <taxon>Araneae</taxon>
        <taxon>Araneomorphae</taxon>
        <taxon>Entelegynae</taxon>
        <taxon>Araneoidea</taxon>
        <taxon>Araneidae</taxon>
        <taxon>Araneus</taxon>
    </lineage>
</organism>
<evidence type="ECO:0000313" key="3">
    <source>
        <dbReference type="Proteomes" id="UP000499080"/>
    </source>
</evidence>
<proteinExistence type="predicted"/>
<feature type="compositionally biased region" description="Basic residues" evidence="1">
    <location>
        <begin position="86"/>
        <end position="97"/>
    </location>
</feature>